<evidence type="ECO:0000256" key="11">
    <source>
        <dbReference type="RuleBase" id="RU000587"/>
    </source>
</evidence>
<dbReference type="InterPro" id="IPR000811">
    <property type="entry name" value="Glyco_trans_35"/>
</dbReference>
<keyword evidence="7 10" id="KW-0663">Pyridoxal phosphate</keyword>
<gene>
    <name evidence="12" type="ORF">EDD72_11460</name>
</gene>
<dbReference type="RefSeq" id="WP_132769544.1">
    <property type="nucleotide sequence ID" value="NZ_SMAB01000014.1"/>
</dbReference>
<dbReference type="GO" id="GO:0008184">
    <property type="term" value="F:glycogen phosphorylase activity"/>
    <property type="evidence" value="ECO:0007669"/>
    <property type="project" value="InterPro"/>
</dbReference>
<dbReference type="Gene3D" id="3.40.50.2000">
    <property type="entry name" value="Glycogen Phosphorylase B"/>
    <property type="match status" value="2"/>
</dbReference>
<reference evidence="12 13" key="1">
    <citation type="submission" date="2019-03" db="EMBL/GenBank/DDBJ databases">
        <title>Genomic Encyclopedia of Type Strains, Phase IV (KMG-IV): sequencing the most valuable type-strain genomes for metagenomic binning, comparative biology and taxonomic classification.</title>
        <authorList>
            <person name="Goeker M."/>
        </authorList>
    </citation>
    <scope>NUCLEOTIDE SEQUENCE [LARGE SCALE GENOMIC DNA]</scope>
    <source>
        <strain evidence="12 13">DSM 23802</strain>
    </source>
</reference>
<keyword evidence="8 11" id="KW-0119">Carbohydrate metabolism</keyword>
<evidence type="ECO:0000313" key="13">
    <source>
        <dbReference type="Proteomes" id="UP000295788"/>
    </source>
</evidence>
<keyword evidence="13" id="KW-1185">Reference proteome</keyword>
<evidence type="ECO:0000256" key="2">
    <source>
        <dbReference type="ARBA" id="ARBA00001933"/>
    </source>
</evidence>
<evidence type="ECO:0000256" key="5">
    <source>
        <dbReference type="ARBA" id="ARBA00022676"/>
    </source>
</evidence>
<dbReference type="FunFam" id="3.40.50.2000:FF:000139">
    <property type="entry name" value="Alpha-1,4 glucan phosphorylase"/>
    <property type="match status" value="1"/>
</dbReference>
<evidence type="ECO:0000256" key="7">
    <source>
        <dbReference type="ARBA" id="ARBA00022898"/>
    </source>
</evidence>
<evidence type="ECO:0000256" key="4">
    <source>
        <dbReference type="ARBA" id="ARBA00022600"/>
    </source>
</evidence>
<comment type="catalytic activity">
    <reaction evidence="1 11">
        <text>[(1-&gt;4)-alpha-D-glucosyl](n) + phosphate = [(1-&gt;4)-alpha-D-glucosyl](n-1) + alpha-D-glucose 1-phosphate</text>
        <dbReference type="Rhea" id="RHEA:41732"/>
        <dbReference type="Rhea" id="RHEA-COMP:9584"/>
        <dbReference type="Rhea" id="RHEA-COMP:9586"/>
        <dbReference type="ChEBI" id="CHEBI:15444"/>
        <dbReference type="ChEBI" id="CHEBI:43474"/>
        <dbReference type="ChEBI" id="CHEBI:58601"/>
        <dbReference type="EC" id="2.4.1.1"/>
    </reaction>
</comment>
<evidence type="ECO:0000256" key="1">
    <source>
        <dbReference type="ARBA" id="ARBA00001275"/>
    </source>
</evidence>
<dbReference type="AlphaFoldDB" id="A0A4R3KD47"/>
<evidence type="ECO:0000313" key="12">
    <source>
        <dbReference type="EMBL" id="TCS81077.1"/>
    </source>
</evidence>
<evidence type="ECO:0000256" key="6">
    <source>
        <dbReference type="ARBA" id="ARBA00022679"/>
    </source>
</evidence>
<keyword evidence="6 11" id="KW-0808">Transferase</keyword>
<dbReference type="GO" id="GO:0030170">
    <property type="term" value="F:pyridoxal phosphate binding"/>
    <property type="evidence" value="ECO:0007669"/>
    <property type="project" value="InterPro"/>
</dbReference>
<dbReference type="CDD" id="cd04300">
    <property type="entry name" value="GT35_Glycogen_Phosphorylase"/>
    <property type="match status" value="1"/>
</dbReference>
<evidence type="ECO:0000256" key="9">
    <source>
        <dbReference type="ARBA" id="ARBA00025174"/>
    </source>
</evidence>
<evidence type="ECO:0000256" key="10">
    <source>
        <dbReference type="PIRSR" id="PIRSR000460-1"/>
    </source>
</evidence>
<dbReference type="Pfam" id="PF00343">
    <property type="entry name" value="Phosphorylase"/>
    <property type="match status" value="1"/>
</dbReference>
<dbReference type="GO" id="GO:0005980">
    <property type="term" value="P:glycogen catabolic process"/>
    <property type="evidence" value="ECO:0007669"/>
    <property type="project" value="TreeGrafter"/>
</dbReference>
<dbReference type="GO" id="GO:0005737">
    <property type="term" value="C:cytoplasm"/>
    <property type="evidence" value="ECO:0007669"/>
    <property type="project" value="TreeGrafter"/>
</dbReference>
<dbReference type="EMBL" id="SMAB01000014">
    <property type="protein sequence ID" value="TCS81077.1"/>
    <property type="molecule type" value="Genomic_DNA"/>
</dbReference>
<dbReference type="InterPro" id="IPR035090">
    <property type="entry name" value="Pyridoxal_P_attach_site"/>
</dbReference>
<dbReference type="PANTHER" id="PTHR11468:SF3">
    <property type="entry name" value="GLYCOGEN PHOSPHORYLASE, LIVER FORM"/>
    <property type="match status" value="1"/>
</dbReference>
<dbReference type="NCBIfam" id="TIGR02093">
    <property type="entry name" value="P_ylase"/>
    <property type="match status" value="1"/>
</dbReference>
<protein>
    <recommendedName>
        <fullName evidence="11">Alpha-1,4 glucan phosphorylase</fullName>
        <ecNumber evidence="11">2.4.1.1</ecNumber>
    </recommendedName>
</protein>
<proteinExistence type="inferred from homology"/>
<comment type="similarity">
    <text evidence="3 11">Belongs to the glycogen phosphorylase family.</text>
</comment>
<comment type="caution">
    <text evidence="12">The sequence shown here is derived from an EMBL/GenBank/DDBJ whole genome shotgun (WGS) entry which is preliminary data.</text>
</comment>
<dbReference type="PROSITE" id="PS00102">
    <property type="entry name" value="PHOSPHORYLASE"/>
    <property type="match status" value="1"/>
</dbReference>
<dbReference type="PIRSF" id="PIRSF000460">
    <property type="entry name" value="Pprylas_GlgP"/>
    <property type="match status" value="1"/>
</dbReference>
<dbReference type="OrthoDB" id="9760804at2"/>
<dbReference type="InterPro" id="IPR011833">
    <property type="entry name" value="Glycg_phsphrylas"/>
</dbReference>
<dbReference type="SUPFAM" id="SSF53756">
    <property type="entry name" value="UDP-Glycosyltransferase/glycogen phosphorylase"/>
    <property type="match status" value="1"/>
</dbReference>
<organism evidence="12 13">
    <name type="scientific">Tepidibacillus fermentans</name>
    <dbReference type="NCBI Taxonomy" id="1281767"/>
    <lineage>
        <taxon>Bacteria</taxon>
        <taxon>Bacillati</taxon>
        <taxon>Bacillota</taxon>
        <taxon>Bacilli</taxon>
        <taxon>Bacillales</taxon>
        <taxon>Bacillaceae</taxon>
        <taxon>Tepidibacillus</taxon>
    </lineage>
</organism>
<keyword evidence="4" id="KW-0321">Glycogen metabolism</keyword>
<comment type="function">
    <text evidence="11">Allosteric enzyme that catalyzes the rate-limiting step in glycogen catabolism, the phosphorolytic cleavage of glycogen to produce glucose-1-phosphate, and plays a central role in maintaining cellular and organismal glucose homeostasis.</text>
</comment>
<keyword evidence="5 11" id="KW-0328">Glycosyltransferase</keyword>
<sequence length="809" mass="94097">MFLDKKRFKNAFLERLENMYGKNINESTTIEQFMVLGSMVKEHISKNWILTKKNYRERGEKQVYYLSIEFLLGRMLGTNLLNLGIREIVEEGLRDLDISLEKIEQQEPDPGLGNGGLGRLAACFLDSLASLHLPGHGCGIRYKYGLFEQKIVDGYQIELPDYWLREGNVWEVRRSDKAVEVRFGGNVWVEKVGERLVFHHENYESVLAVPYDIPVPGYKNKTVNTLRLWSAESAIKDFDFQCLNNRDYQKIIDYKRSTESISEFLYPDDSKEEGKILRLKQQYFLVSAGLQSIIRSYKKRHQDIHDLPNKVAIHINDTHPVLAIPELMRILMDEEGLEWDQAWSITTRTISYTNHTTLQEALERWPIDMMKTLLPRIYMIIEEINERFCRELWNKYPGEWDLIHQMAIIADGQVKMAHLAIVGSYQVNGVSKIHTEILKKQVMKNFYACFPYKFHNKTNGITHRRWLLKANPLLAKIISDTISPNWIEHPSDLNYLQNYAKDPSFQEQIFLVKKKNKISLSNYIQEKYNISVDPNSIFDVQVKRLHAYKRQLLNVFYIMDLYNRLKENPDLDIIPRTFIFGAKAAPGYFLAKRIIKLINTVATVINNDPTIHGKIKVIFIENYGVTLAEKIIPAADIGQQISTASKEASGTGNMKFMMNGALTLGTLDGANIEIKDEVGDNNIFIFGLTPQEVLHYYQQGGYRARDFYQSDPRLRKILDQLMNGFFLKEVVEFKFIYYSLLQENDEFFVLKDFAAYADTQQRIDQSYRDHKAWTEKSIINIAHSGIFSSDRTIYEYASGTWEIRPIFIP</sequence>
<comment type="cofactor">
    <cofactor evidence="2 11">
        <name>pyridoxal 5'-phosphate</name>
        <dbReference type="ChEBI" id="CHEBI:597326"/>
    </cofactor>
</comment>
<accession>A0A4R3KD47</accession>
<dbReference type="Proteomes" id="UP000295788">
    <property type="component" value="Unassembled WGS sequence"/>
</dbReference>
<dbReference type="FunFam" id="3.40.50.2000:FF:000005">
    <property type="entry name" value="Alpha-1,4 glucan phosphorylase"/>
    <property type="match status" value="1"/>
</dbReference>
<evidence type="ECO:0000256" key="8">
    <source>
        <dbReference type="ARBA" id="ARBA00023277"/>
    </source>
</evidence>
<dbReference type="EC" id="2.4.1.1" evidence="11"/>
<name>A0A4R3KD47_9BACI</name>
<dbReference type="PANTHER" id="PTHR11468">
    <property type="entry name" value="GLYCOGEN PHOSPHORYLASE"/>
    <property type="match status" value="1"/>
</dbReference>
<evidence type="ECO:0000256" key="3">
    <source>
        <dbReference type="ARBA" id="ARBA00006047"/>
    </source>
</evidence>
<comment type="function">
    <text evidence="9">Phosphorylase is an important allosteric enzyme in carbohydrate metabolism. Enzymes from different sources differ in their regulatory mechanisms and in their natural substrates. However, all known phosphorylases share catalytic and structural properties.</text>
</comment>
<feature type="modified residue" description="N6-(pyridoxal phosphate)lysine" evidence="10">
    <location>
        <position position="655"/>
    </location>
</feature>